<proteinExistence type="predicted"/>
<organism evidence="2 3">
    <name type="scientific">Panicum virgatum</name>
    <name type="common">Blackwell switchgrass</name>
    <dbReference type="NCBI Taxonomy" id="38727"/>
    <lineage>
        <taxon>Eukaryota</taxon>
        <taxon>Viridiplantae</taxon>
        <taxon>Streptophyta</taxon>
        <taxon>Embryophyta</taxon>
        <taxon>Tracheophyta</taxon>
        <taxon>Spermatophyta</taxon>
        <taxon>Magnoliopsida</taxon>
        <taxon>Liliopsida</taxon>
        <taxon>Poales</taxon>
        <taxon>Poaceae</taxon>
        <taxon>PACMAD clade</taxon>
        <taxon>Panicoideae</taxon>
        <taxon>Panicodae</taxon>
        <taxon>Paniceae</taxon>
        <taxon>Panicinae</taxon>
        <taxon>Panicum</taxon>
        <taxon>Panicum sect. Hiantes</taxon>
    </lineage>
</organism>
<name>A0A8T0PB19_PANVG</name>
<accession>A0A8T0PB19</accession>
<comment type="caution">
    <text evidence="2">The sequence shown here is derived from an EMBL/GenBank/DDBJ whole genome shotgun (WGS) entry which is preliminary data.</text>
</comment>
<protein>
    <recommendedName>
        <fullName evidence="4">LCR</fullName>
    </recommendedName>
</protein>
<dbReference type="AlphaFoldDB" id="A0A8T0PB19"/>
<keyword evidence="1" id="KW-0732">Signal</keyword>
<feature type="chain" id="PRO_5035872504" description="LCR" evidence="1">
    <location>
        <begin position="22"/>
        <end position="90"/>
    </location>
</feature>
<evidence type="ECO:0000313" key="3">
    <source>
        <dbReference type="Proteomes" id="UP000823388"/>
    </source>
</evidence>
<reference evidence="2" key="1">
    <citation type="submission" date="2020-05" db="EMBL/GenBank/DDBJ databases">
        <title>WGS assembly of Panicum virgatum.</title>
        <authorList>
            <person name="Lovell J.T."/>
            <person name="Jenkins J."/>
            <person name="Shu S."/>
            <person name="Juenger T.E."/>
            <person name="Schmutz J."/>
        </authorList>
    </citation>
    <scope>NUCLEOTIDE SEQUENCE</scope>
    <source>
        <strain evidence="2">AP13</strain>
    </source>
</reference>
<dbReference type="Proteomes" id="UP000823388">
    <property type="component" value="Chromosome 8N"/>
</dbReference>
<gene>
    <name evidence="2" type="ORF">PVAP13_8NG305184</name>
</gene>
<keyword evidence="3" id="KW-1185">Reference proteome</keyword>
<evidence type="ECO:0000313" key="2">
    <source>
        <dbReference type="EMBL" id="KAG2559003.1"/>
    </source>
</evidence>
<evidence type="ECO:0000256" key="1">
    <source>
        <dbReference type="SAM" id="SignalP"/>
    </source>
</evidence>
<dbReference type="EMBL" id="CM029052">
    <property type="protein sequence ID" value="KAG2559003.1"/>
    <property type="molecule type" value="Genomic_DNA"/>
</dbReference>
<feature type="signal peptide" evidence="1">
    <location>
        <begin position="1"/>
        <end position="21"/>
    </location>
</feature>
<evidence type="ECO:0008006" key="4">
    <source>
        <dbReference type="Google" id="ProtNLM"/>
    </source>
</evidence>
<sequence>MATVFPCALCKVLLIAATIIALIIFAGEVCPSVAYYDICVEGAPTPGCRTWCVNQGYPKGGDFNLGICCCILLSHPQRFHSITSRNVRVK</sequence>